<evidence type="ECO:0000259" key="3">
    <source>
        <dbReference type="SMART" id="SM01408"/>
    </source>
</evidence>
<organism evidence="4 5">
    <name type="scientific">Panaeolus cyanescens</name>
    <dbReference type="NCBI Taxonomy" id="181874"/>
    <lineage>
        <taxon>Eukaryota</taxon>
        <taxon>Fungi</taxon>
        <taxon>Dikarya</taxon>
        <taxon>Basidiomycota</taxon>
        <taxon>Agaricomycotina</taxon>
        <taxon>Agaricomycetes</taxon>
        <taxon>Agaricomycetidae</taxon>
        <taxon>Agaricales</taxon>
        <taxon>Agaricineae</taxon>
        <taxon>Galeropsidaceae</taxon>
        <taxon>Panaeolus</taxon>
    </lineage>
</organism>
<dbReference type="EMBL" id="NHTK01006129">
    <property type="protein sequence ID" value="PPQ63175.1"/>
    <property type="molecule type" value="Genomic_DNA"/>
</dbReference>
<feature type="domain" description="Inhibitor of growth protein N-terminal histone-binding" evidence="3">
    <location>
        <begin position="44"/>
        <end position="203"/>
    </location>
</feature>
<protein>
    <recommendedName>
        <fullName evidence="3">Inhibitor of growth protein N-terminal histone-binding domain-containing protein</fullName>
    </recommendedName>
</protein>
<dbReference type="AlphaFoldDB" id="A0A409VCX5"/>
<dbReference type="OrthoDB" id="5411773at2759"/>
<dbReference type="InterPro" id="IPR011011">
    <property type="entry name" value="Znf_FYVE_PHD"/>
</dbReference>
<feature type="region of interest" description="Disordered" evidence="2">
    <location>
        <begin position="1"/>
        <end position="37"/>
    </location>
</feature>
<feature type="coiled-coil region" evidence="1">
    <location>
        <begin position="157"/>
        <end position="206"/>
    </location>
</feature>
<dbReference type="SMART" id="SM01408">
    <property type="entry name" value="ING"/>
    <property type="match status" value="1"/>
</dbReference>
<evidence type="ECO:0000256" key="1">
    <source>
        <dbReference type="SAM" id="Coils"/>
    </source>
</evidence>
<dbReference type="GO" id="GO:0000785">
    <property type="term" value="C:chromatin"/>
    <property type="evidence" value="ECO:0007669"/>
    <property type="project" value="UniProtKB-ARBA"/>
</dbReference>
<dbReference type="PANTHER" id="PTHR10333">
    <property type="entry name" value="INHIBITOR OF GROWTH PROTEIN"/>
    <property type="match status" value="1"/>
</dbReference>
<dbReference type="Gene3D" id="3.30.40.10">
    <property type="entry name" value="Zinc/RING finger domain, C3HC4 (zinc finger)"/>
    <property type="match status" value="1"/>
</dbReference>
<dbReference type="Gene3D" id="6.10.140.1740">
    <property type="match status" value="1"/>
</dbReference>
<reference evidence="4 5" key="1">
    <citation type="journal article" date="2018" name="Evol. Lett.">
        <title>Horizontal gene cluster transfer increased hallucinogenic mushroom diversity.</title>
        <authorList>
            <person name="Reynolds H.T."/>
            <person name="Vijayakumar V."/>
            <person name="Gluck-Thaler E."/>
            <person name="Korotkin H.B."/>
            <person name="Matheny P.B."/>
            <person name="Slot J.C."/>
        </authorList>
    </citation>
    <scope>NUCLEOTIDE SEQUENCE [LARGE SCALE GENOMIC DNA]</scope>
    <source>
        <strain evidence="4 5">2629</strain>
    </source>
</reference>
<dbReference type="InParanoid" id="A0A409VCX5"/>
<dbReference type="InterPro" id="IPR028651">
    <property type="entry name" value="ING_fam"/>
</dbReference>
<evidence type="ECO:0000313" key="4">
    <source>
        <dbReference type="EMBL" id="PPQ63175.1"/>
    </source>
</evidence>
<evidence type="ECO:0000256" key="2">
    <source>
        <dbReference type="SAM" id="MobiDB-lite"/>
    </source>
</evidence>
<proteinExistence type="predicted"/>
<accession>A0A409VCX5</accession>
<dbReference type="Proteomes" id="UP000284842">
    <property type="component" value="Unassembled WGS sequence"/>
</dbReference>
<dbReference type="Pfam" id="PF12998">
    <property type="entry name" value="ING"/>
    <property type="match status" value="2"/>
</dbReference>
<gene>
    <name evidence="4" type="ORF">CVT24_005720</name>
</gene>
<dbReference type="InterPro" id="IPR013083">
    <property type="entry name" value="Znf_RING/FYVE/PHD"/>
</dbReference>
<feature type="compositionally biased region" description="Polar residues" evidence="2">
    <location>
        <begin position="100"/>
        <end position="118"/>
    </location>
</feature>
<feature type="region of interest" description="Disordered" evidence="2">
    <location>
        <begin position="248"/>
        <end position="290"/>
    </location>
</feature>
<sequence>MATRKRRREQVFSEEEDEPQQQSDPAVDEEKTRLEKEQEVWEAIREAHFEVIEQLPLTLERQLSLMKQLDQQTIEHTARLLPIFQKYAQQRRAMAGEPLSDNSSSSVEPLPGDTQSPTTQPPNTIPLQRLKSSDSRPSPLPASVSGHNTDGNYRQSNRELLSQIALLAEELLRASQEKVNLAQTNHESVERHIRLLDQAIKEQEAALLSGNENGINIHLPELVVPQWAPRERALRTTSPLADDELDGIAAEPEPISTAPQTQSKVSRRGRKKGGGAGKQNGSAGDKDSSALTIHLPATAATQEVEETYCYCNRGSFGESLIDFQNKFHLGCVGLTEPPAGEWYCEDCRADED</sequence>
<evidence type="ECO:0000313" key="5">
    <source>
        <dbReference type="Proteomes" id="UP000284842"/>
    </source>
</evidence>
<name>A0A409VCX5_9AGAR</name>
<keyword evidence="1" id="KW-0175">Coiled coil</keyword>
<keyword evidence="5" id="KW-1185">Reference proteome</keyword>
<feature type="compositionally biased region" description="Polar residues" evidence="2">
    <location>
        <begin position="145"/>
        <end position="154"/>
    </location>
</feature>
<dbReference type="SUPFAM" id="SSF57903">
    <property type="entry name" value="FYVE/PHD zinc finger"/>
    <property type="match status" value="1"/>
</dbReference>
<comment type="caution">
    <text evidence="4">The sequence shown here is derived from an EMBL/GenBank/DDBJ whole genome shotgun (WGS) entry which is preliminary data.</text>
</comment>
<feature type="region of interest" description="Disordered" evidence="2">
    <location>
        <begin position="92"/>
        <end position="154"/>
    </location>
</feature>
<dbReference type="InterPro" id="IPR024610">
    <property type="entry name" value="ING_N_histone-binding"/>
</dbReference>
<dbReference type="CDD" id="cd16859">
    <property type="entry name" value="ING_ING4_5"/>
    <property type="match status" value="1"/>
</dbReference>
<dbReference type="STRING" id="181874.A0A409VCX5"/>
<feature type="compositionally biased region" description="Basic and acidic residues" evidence="2">
    <location>
        <begin position="28"/>
        <end position="37"/>
    </location>
</feature>